<dbReference type="AlphaFoldDB" id="A0AAU9AC55"/>
<accession>A0AAU9AC55</accession>
<gene>
    <name evidence="1" type="ORF">LEN_1008</name>
</gene>
<dbReference type="Proteomes" id="UP000218824">
    <property type="component" value="Chromosome"/>
</dbReference>
<name>A0AAU9AC55_LYSEN</name>
<reference evidence="1 2" key="1">
    <citation type="journal article" date="2017" name="DNA Res.">
        <title>Complete genome sequence and expression profile of the commercial lytic enzyme producer Lysobacter enzymogenes M497-1.</title>
        <authorList>
            <person name="Takami H."/>
            <person name="Toyoda A."/>
            <person name="Uchiyama I."/>
            <person name="Itoh T."/>
            <person name="Takaki Y."/>
            <person name="Arai W."/>
            <person name="Nishi S."/>
            <person name="Kawai M."/>
            <person name="Shinya K."/>
            <person name="Ikeda H."/>
        </authorList>
    </citation>
    <scope>NUCLEOTIDE SEQUENCE [LARGE SCALE GENOMIC DNA]</scope>
    <source>
        <strain evidence="1 2">M497-1</strain>
    </source>
</reference>
<dbReference type="EMBL" id="AP014940">
    <property type="protein sequence ID" value="BAV96495.1"/>
    <property type="molecule type" value="Genomic_DNA"/>
</dbReference>
<evidence type="ECO:0000313" key="2">
    <source>
        <dbReference type="Proteomes" id="UP000218824"/>
    </source>
</evidence>
<sequence>MERRLRIVVVIRCWRQWRTAWVAVAGKGKDRGAGTAARGGRRVQLRV</sequence>
<organism evidence="1 2">
    <name type="scientific">Lysobacter enzymogenes</name>
    <dbReference type="NCBI Taxonomy" id="69"/>
    <lineage>
        <taxon>Bacteria</taxon>
        <taxon>Pseudomonadati</taxon>
        <taxon>Pseudomonadota</taxon>
        <taxon>Gammaproteobacteria</taxon>
        <taxon>Lysobacterales</taxon>
        <taxon>Lysobacteraceae</taxon>
        <taxon>Lysobacter</taxon>
    </lineage>
</organism>
<dbReference type="KEGG" id="lem:LEN_1008"/>
<protein>
    <submittedName>
        <fullName evidence="1">Uncharacterized protein</fullName>
    </submittedName>
</protein>
<proteinExistence type="predicted"/>
<evidence type="ECO:0000313" key="1">
    <source>
        <dbReference type="EMBL" id="BAV96495.1"/>
    </source>
</evidence>